<sequence>MEIQDFKDKLDNRDFWGVNSKEVFDVAHKWAEESNNASLNNCKWSWDCGLKLDYDGDICSISSRFYPPHKSSAEYGLYSGTLSVYVFETEVFEKKFEEKTLDSLKTTVEYYVSGLEDKLKANLIAMFKEA</sequence>
<protein>
    <submittedName>
        <fullName evidence="2">Uncharacterized protein</fullName>
    </submittedName>
</protein>
<dbReference type="EMBL" id="JAOSLC020000001">
    <property type="protein sequence ID" value="MDD7912947.1"/>
    <property type="molecule type" value="Genomic_DNA"/>
</dbReference>
<dbReference type="Proteomes" id="UP001151478">
    <property type="component" value="Unassembled WGS sequence"/>
</dbReference>
<evidence type="ECO:0000313" key="2">
    <source>
        <dbReference type="EMBL" id="MDD7913755.1"/>
    </source>
</evidence>
<accession>A0ABT5S842</accession>
<reference evidence="2" key="2">
    <citation type="submission" date="2023-02" db="EMBL/GenBank/DDBJ databases">
        <title>Polaribacter ponticola sp. nov., isolated from seawater.</title>
        <authorList>
            <person name="Baek J.H."/>
            <person name="Kim J.M."/>
            <person name="Choi D.G."/>
            <person name="Jeon C.O."/>
        </authorList>
    </citation>
    <scope>NUCLEOTIDE SEQUENCE</scope>
    <source>
        <strain evidence="2">MSW5</strain>
    </source>
</reference>
<name>A0ABT5S842_9FLAO</name>
<organism evidence="2 3">
    <name type="scientific">Polaribacter ponticola</name>
    <dbReference type="NCBI Taxonomy" id="2978475"/>
    <lineage>
        <taxon>Bacteria</taxon>
        <taxon>Pseudomonadati</taxon>
        <taxon>Bacteroidota</taxon>
        <taxon>Flavobacteriia</taxon>
        <taxon>Flavobacteriales</taxon>
        <taxon>Flavobacteriaceae</taxon>
    </lineage>
</organism>
<evidence type="ECO:0000313" key="3">
    <source>
        <dbReference type="Proteomes" id="UP001151478"/>
    </source>
</evidence>
<dbReference type="RefSeq" id="WP_265726983.1">
    <property type="nucleotide sequence ID" value="NZ_JAOSLC020000001.1"/>
</dbReference>
<gene>
    <name evidence="1" type="ORF">N5A56_000195</name>
    <name evidence="2" type="ORF">N5A56_004695</name>
</gene>
<proteinExistence type="predicted"/>
<dbReference type="EMBL" id="JAOSLC020000002">
    <property type="protein sequence ID" value="MDD7913755.1"/>
    <property type="molecule type" value="Genomic_DNA"/>
</dbReference>
<evidence type="ECO:0000313" key="1">
    <source>
        <dbReference type="EMBL" id="MDD7912947.1"/>
    </source>
</evidence>
<keyword evidence="3" id="KW-1185">Reference proteome</keyword>
<comment type="caution">
    <text evidence="2">The sequence shown here is derived from an EMBL/GenBank/DDBJ whole genome shotgun (WGS) entry which is preliminary data.</text>
</comment>
<reference evidence="2" key="1">
    <citation type="submission" date="2022-09" db="EMBL/GenBank/DDBJ databases">
        <authorList>
            <person name="Kristyanto S."/>
            <person name="Jung J."/>
            <person name="Jeon C.O."/>
        </authorList>
    </citation>
    <scope>NUCLEOTIDE SEQUENCE</scope>
    <source>
        <strain evidence="2">MSW5</strain>
    </source>
</reference>